<feature type="active site" evidence="2 3">
    <location>
        <position position="322"/>
    </location>
</feature>
<reference evidence="5" key="2">
    <citation type="journal article" date="2021" name="PeerJ">
        <title>Extensive microbial diversity within the chicken gut microbiome revealed by metagenomics and culture.</title>
        <authorList>
            <person name="Gilroy R."/>
            <person name="Ravi A."/>
            <person name="Getino M."/>
            <person name="Pursley I."/>
            <person name="Horton D.L."/>
            <person name="Alikhan N.F."/>
            <person name="Baker D."/>
            <person name="Gharbi K."/>
            <person name="Hall N."/>
            <person name="Watson M."/>
            <person name="Adriaenssens E.M."/>
            <person name="Foster-Nyarko E."/>
            <person name="Jarju S."/>
            <person name="Secka A."/>
            <person name="Antonio M."/>
            <person name="Oren A."/>
            <person name="Chaudhuri R.R."/>
            <person name="La Ragione R."/>
            <person name="Hildebrand F."/>
            <person name="Pallen M.J."/>
        </authorList>
    </citation>
    <scope>NUCLEOTIDE SEQUENCE</scope>
    <source>
        <strain evidence="5">20514</strain>
    </source>
</reference>
<dbReference type="PANTHER" id="PTHR32268:SF11">
    <property type="entry name" value="HOMOSERINE O-ACETYLTRANSFERASE"/>
    <property type="match status" value="1"/>
</dbReference>
<evidence type="ECO:0000313" key="6">
    <source>
        <dbReference type="Proteomes" id="UP000810252"/>
    </source>
</evidence>
<keyword evidence="2" id="KW-0028">Amino-acid biosynthesis</keyword>
<comment type="catalytic activity">
    <reaction evidence="2">
        <text>L-homoserine + acetyl-CoA = O-acetyl-L-homoserine + CoA</text>
        <dbReference type="Rhea" id="RHEA:13701"/>
        <dbReference type="ChEBI" id="CHEBI:57287"/>
        <dbReference type="ChEBI" id="CHEBI:57288"/>
        <dbReference type="ChEBI" id="CHEBI:57476"/>
        <dbReference type="ChEBI" id="CHEBI:57716"/>
        <dbReference type="EC" id="2.3.1.31"/>
    </reaction>
</comment>
<feature type="active site" description="Nucleophile" evidence="2 3">
    <location>
        <position position="138"/>
    </location>
</feature>
<dbReference type="PANTHER" id="PTHR32268">
    <property type="entry name" value="HOMOSERINE O-ACETYLTRANSFERASE"/>
    <property type="match status" value="1"/>
</dbReference>
<evidence type="ECO:0000313" key="5">
    <source>
        <dbReference type="EMBL" id="MBO8449322.1"/>
    </source>
</evidence>
<dbReference type="GO" id="GO:0009086">
    <property type="term" value="P:methionine biosynthetic process"/>
    <property type="evidence" value="ECO:0007669"/>
    <property type="project" value="UniProtKB-UniRule"/>
</dbReference>
<sequence>MIREEYIHPGAFVLESGETLGELTVVYHRSDRPYLPSGDRRKVVWICHAFTANSDPQDWWPGLVGPGKVIDPDKYFVVCVNMLGSPYGTTSAASLKPGTDRPYYFDFPKITVRDIVNANILIRKHLGVSRIDLMIGGSIGGFQALEWMIMEPDVMKKSLVSACGARVTPWVTAYNESQRMALEADPTFRECASLSGGRKGLACARSIALISYRNYLCYNDTQSEPDPDKMFADKVCSYQQYQGRKLVDRFDAYSYYCLTYSLDSHNVGRGRGGVEAALKRIKADTVVVGINTDCLFPVQEQKYMATHIDGAMYVEINSRFGHDGFLIESGPLGNIIQQLLDF</sequence>
<dbReference type="EMBL" id="JADIMQ010000120">
    <property type="protein sequence ID" value="MBO8449322.1"/>
    <property type="molecule type" value="Genomic_DNA"/>
</dbReference>
<dbReference type="NCBIfam" id="TIGR01392">
    <property type="entry name" value="homoserO_Ac_trn"/>
    <property type="match status" value="1"/>
</dbReference>
<comment type="similarity">
    <text evidence="2">Belongs to the AB hydrolase superfamily. MetX family.</text>
</comment>
<keyword evidence="1 2" id="KW-0808">Transferase</keyword>
<accession>A0A9D9EK40</accession>
<dbReference type="InterPro" id="IPR000073">
    <property type="entry name" value="AB_hydrolase_1"/>
</dbReference>
<evidence type="ECO:0000256" key="1">
    <source>
        <dbReference type="ARBA" id="ARBA00022679"/>
    </source>
</evidence>
<keyword evidence="2 5" id="KW-0012">Acyltransferase</keyword>
<keyword evidence="2" id="KW-0486">Methionine biosynthesis</keyword>
<dbReference type="HAMAP" id="MF_00296">
    <property type="entry name" value="MetX_acyltransf"/>
    <property type="match status" value="1"/>
</dbReference>
<dbReference type="GO" id="GO:0005737">
    <property type="term" value="C:cytoplasm"/>
    <property type="evidence" value="ECO:0007669"/>
    <property type="project" value="UniProtKB-SubCell"/>
</dbReference>
<comment type="pathway">
    <text evidence="2">Amino-acid biosynthesis; L-methionine biosynthesis via de novo pathway; O-acetyl-L-homoserine from L-homoserine: step 1/1.</text>
</comment>
<keyword evidence="2" id="KW-0963">Cytoplasm</keyword>
<dbReference type="InterPro" id="IPR029058">
    <property type="entry name" value="AB_hydrolase_fold"/>
</dbReference>
<organism evidence="5 6">
    <name type="scientific">Candidatus Cryptobacteroides merdigallinarum</name>
    <dbReference type="NCBI Taxonomy" id="2840770"/>
    <lineage>
        <taxon>Bacteria</taxon>
        <taxon>Pseudomonadati</taxon>
        <taxon>Bacteroidota</taxon>
        <taxon>Bacteroidia</taxon>
        <taxon>Bacteroidales</taxon>
        <taxon>Candidatus Cryptobacteroides</taxon>
    </lineage>
</organism>
<protein>
    <recommendedName>
        <fullName evidence="2">Homoserine O-acetyltransferase</fullName>
        <shortName evidence="2">HAT</shortName>
        <ecNumber evidence="2">2.3.1.31</ecNumber>
    </recommendedName>
    <alternativeName>
        <fullName evidence="2">Homoserine transacetylase</fullName>
        <shortName evidence="2">HTA</shortName>
    </alternativeName>
</protein>
<evidence type="ECO:0000256" key="3">
    <source>
        <dbReference type="PIRSR" id="PIRSR000443-1"/>
    </source>
</evidence>
<feature type="active site" evidence="2 3">
    <location>
        <position position="293"/>
    </location>
</feature>
<evidence type="ECO:0000259" key="4">
    <source>
        <dbReference type="Pfam" id="PF00561"/>
    </source>
</evidence>
<comment type="function">
    <text evidence="2">Transfers an acetyl group from acetyl-CoA to L-homoserine, forming acetyl-L-homoserine.</text>
</comment>
<comment type="caution">
    <text evidence="2">Lacks conserved residue(s) required for the propagation of feature annotation.</text>
</comment>
<name>A0A9D9EK40_9BACT</name>
<dbReference type="SUPFAM" id="SSF53474">
    <property type="entry name" value="alpha/beta-Hydrolases"/>
    <property type="match status" value="1"/>
</dbReference>
<evidence type="ECO:0000256" key="2">
    <source>
        <dbReference type="HAMAP-Rule" id="MF_00296"/>
    </source>
</evidence>
<gene>
    <name evidence="5" type="primary">metX</name>
    <name evidence="2" type="synonym">metXA</name>
    <name evidence="5" type="ORF">IAC29_08635</name>
</gene>
<dbReference type="GO" id="GO:0009092">
    <property type="term" value="P:homoserine metabolic process"/>
    <property type="evidence" value="ECO:0007669"/>
    <property type="project" value="TreeGrafter"/>
</dbReference>
<dbReference type="InterPro" id="IPR008220">
    <property type="entry name" value="HAT_MetX-like"/>
</dbReference>
<comment type="subunit">
    <text evidence="2">Homodimer.</text>
</comment>
<proteinExistence type="inferred from homology"/>
<dbReference type="Proteomes" id="UP000810252">
    <property type="component" value="Unassembled WGS sequence"/>
</dbReference>
<reference evidence="5" key="1">
    <citation type="submission" date="2020-10" db="EMBL/GenBank/DDBJ databases">
        <authorList>
            <person name="Gilroy R."/>
        </authorList>
    </citation>
    <scope>NUCLEOTIDE SEQUENCE</scope>
    <source>
        <strain evidence="5">20514</strain>
    </source>
</reference>
<feature type="domain" description="AB hydrolase-1" evidence="4">
    <location>
        <begin position="43"/>
        <end position="316"/>
    </location>
</feature>
<comment type="caution">
    <text evidence="5">The sequence shown here is derived from an EMBL/GenBank/DDBJ whole genome shotgun (WGS) entry which is preliminary data.</text>
</comment>
<dbReference type="PIRSF" id="PIRSF000443">
    <property type="entry name" value="Homoser_Ac_trans"/>
    <property type="match status" value="1"/>
</dbReference>
<dbReference type="GO" id="GO:0004414">
    <property type="term" value="F:homoserine O-acetyltransferase activity"/>
    <property type="evidence" value="ECO:0007669"/>
    <property type="project" value="UniProtKB-UniRule"/>
</dbReference>
<dbReference type="Pfam" id="PF00561">
    <property type="entry name" value="Abhydrolase_1"/>
    <property type="match status" value="1"/>
</dbReference>
<dbReference type="AlphaFoldDB" id="A0A9D9EK40"/>
<feature type="binding site" evidence="2">
    <location>
        <position position="205"/>
    </location>
    <ligand>
        <name>substrate</name>
    </ligand>
</feature>
<feature type="binding site" evidence="2">
    <location>
        <position position="323"/>
    </location>
    <ligand>
        <name>substrate</name>
    </ligand>
</feature>
<dbReference type="Gene3D" id="3.40.50.1820">
    <property type="entry name" value="alpha/beta hydrolase"/>
    <property type="match status" value="1"/>
</dbReference>
<dbReference type="EC" id="2.3.1.31" evidence="2"/>
<comment type="subcellular location">
    <subcellularLocation>
        <location evidence="2">Cytoplasm</location>
    </subcellularLocation>
</comment>